<gene>
    <name evidence="1" type="ORF">PLANPX_3822</name>
</gene>
<protein>
    <recommendedName>
        <fullName evidence="3">AAA family ATPase</fullName>
    </recommendedName>
</protein>
<accession>A0A5K7XBM8</accession>
<evidence type="ECO:0008006" key="3">
    <source>
        <dbReference type="Google" id="ProtNLM"/>
    </source>
</evidence>
<dbReference type="SUPFAM" id="SSF52540">
    <property type="entry name" value="P-loop containing nucleoside triphosphate hydrolases"/>
    <property type="match status" value="1"/>
</dbReference>
<evidence type="ECO:0000313" key="1">
    <source>
        <dbReference type="EMBL" id="BBO34210.1"/>
    </source>
</evidence>
<sequence>MNYETLAARIIEAAAAKNIDAKVTQQVGVDRVISLSRCPCETYGDSDHCELSQPSITLLGGQITYTCGHPRCSHRPIEEVADKLGVTLPFRGKTLTVFDIDELAEVFKEDRPTYIEGLLRREDVMNVVGPSKARKTLFATQLALTLAMGGKFLGKYQTYYPGAPVLYLDYELCGDSIRRRVLQQCDALEGFEKQHRKRVKFAKMRGKQHMKLDELCKWLASLPPKTYSVIVVDALYKCYPDGMDENSNSHMTTLYNMLAIAADVHQAAIIVIHHFSKGKPLNSRIADLGAGAGSQSRSADAHVVLKEHSRKDTIEMHGIVRDFAPLNPILLQCDWPLWVYLPGDVDAESINIELAAIANDLVATADEPQPKAKFVTLQTNRKDEYFGEPLSSRRAKALIEKAIAEKWITEDTKHRPHTVWLTPEQRAKVNQTLLNVANTLIAEAA</sequence>
<dbReference type="InterPro" id="IPR027417">
    <property type="entry name" value="P-loop_NTPase"/>
</dbReference>
<reference evidence="2" key="1">
    <citation type="submission" date="2019-10" db="EMBL/GenBank/DDBJ databases">
        <title>Lacipirellula parvula gen. nov., sp. nov., representing a lineage of planctomycetes widespread in freshwater anoxic habitats, and description of the family Lacipirellulaceae.</title>
        <authorList>
            <person name="Dedysh S.N."/>
            <person name="Kulichevskaya I.S."/>
            <person name="Beletsky A.V."/>
            <person name="Rakitin A.L."/>
            <person name="Mardanov A.V."/>
            <person name="Ivanova A.A."/>
            <person name="Saltykova V.X."/>
            <person name="Rijpstra W.I.C."/>
            <person name="Sinninghe Damste J.S."/>
            <person name="Ravin N.V."/>
        </authorList>
    </citation>
    <scope>NUCLEOTIDE SEQUENCE [LARGE SCALE GENOMIC DNA]</scope>
    <source>
        <strain evidence="2">PX69</strain>
    </source>
</reference>
<dbReference type="AlphaFoldDB" id="A0A5K7XBM8"/>
<keyword evidence="2" id="KW-1185">Reference proteome</keyword>
<dbReference type="Gene3D" id="3.40.50.300">
    <property type="entry name" value="P-loop containing nucleotide triphosphate hydrolases"/>
    <property type="match status" value="1"/>
</dbReference>
<dbReference type="EMBL" id="AP021861">
    <property type="protein sequence ID" value="BBO34210.1"/>
    <property type="molecule type" value="Genomic_DNA"/>
</dbReference>
<dbReference type="KEGG" id="lpav:PLANPX_3822"/>
<evidence type="ECO:0000313" key="2">
    <source>
        <dbReference type="Proteomes" id="UP000326837"/>
    </source>
</evidence>
<dbReference type="RefSeq" id="WP_172992122.1">
    <property type="nucleotide sequence ID" value="NZ_AP021861.1"/>
</dbReference>
<organism evidence="1 2">
    <name type="scientific">Lacipirellula parvula</name>
    <dbReference type="NCBI Taxonomy" id="2650471"/>
    <lineage>
        <taxon>Bacteria</taxon>
        <taxon>Pseudomonadati</taxon>
        <taxon>Planctomycetota</taxon>
        <taxon>Planctomycetia</taxon>
        <taxon>Pirellulales</taxon>
        <taxon>Lacipirellulaceae</taxon>
        <taxon>Lacipirellula</taxon>
    </lineage>
</organism>
<proteinExistence type="predicted"/>
<dbReference type="Pfam" id="PF13481">
    <property type="entry name" value="AAA_25"/>
    <property type="match status" value="1"/>
</dbReference>
<dbReference type="Proteomes" id="UP000326837">
    <property type="component" value="Chromosome"/>
</dbReference>
<name>A0A5K7XBM8_9BACT</name>